<keyword evidence="3" id="KW-1133">Transmembrane helix</keyword>
<protein>
    <submittedName>
        <fullName evidence="5">Protein quiver</fullName>
    </submittedName>
</protein>
<name>A0A0N5BKE2_STREA</name>
<evidence type="ECO:0000256" key="1">
    <source>
        <dbReference type="ARBA" id="ARBA00022729"/>
    </source>
</evidence>
<keyword evidence="3" id="KW-0472">Membrane</keyword>
<dbReference type="InterPro" id="IPR031424">
    <property type="entry name" value="QVR-like"/>
</dbReference>
<keyword evidence="4" id="KW-1185">Reference proteome</keyword>
<sequence>MNLFNNIIFYVFFIIYQTQTIFCLQCFFEINGLKDYGLTNKDANKSSIMCNHPLQKCLEVIVQMKKQNVVIRGCSSSLSPIYKSFTGKNATFLQVNGCDEKKLENGVFKYCICNKSLCNNTSSAYTINPHNLLLSLCLLINIFYFY</sequence>
<dbReference type="WBParaSite" id="SPAL_0000640000.1">
    <property type="protein sequence ID" value="SPAL_0000640000.1"/>
    <property type="gene ID" value="SPAL_0000640000"/>
</dbReference>
<proteinExistence type="predicted"/>
<evidence type="ECO:0000313" key="4">
    <source>
        <dbReference type="Proteomes" id="UP000046392"/>
    </source>
</evidence>
<keyword evidence="1" id="KW-0732">Signal</keyword>
<evidence type="ECO:0000256" key="2">
    <source>
        <dbReference type="ARBA" id="ARBA00023180"/>
    </source>
</evidence>
<evidence type="ECO:0000256" key="3">
    <source>
        <dbReference type="SAM" id="Phobius"/>
    </source>
</evidence>
<dbReference type="GO" id="GO:0030431">
    <property type="term" value="P:sleep"/>
    <property type="evidence" value="ECO:0007669"/>
    <property type="project" value="InterPro"/>
</dbReference>
<dbReference type="Proteomes" id="UP000046392">
    <property type="component" value="Unplaced"/>
</dbReference>
<accession>A0A0N5BKE2</accession>
<keyword evidence="3" id="KW-0812">Transmembrane</keyword>
<keyword evidence="2" id="KW-0325">Glycoprotein</keyword>
<feature type="transmembrane region" description="Helical" evidence="3">
    <location>
        <begin position="6"/>
        <end position="28"/>
    </location>
</feature>
<organism evidence="4 5">
    <name type="scientific">Strongyloides papillosus</name>
    <name type="common">Intestinal threadworm</name>
    <dbReference type="NCBI Taxonomy" id="174720"/>
    <lineage>
        <taxon>Eukaryota</taxon>
        <taxon>Metazoa</taxon>
        <taxon>Ecdysozoa</taxon>
        <taxon>Nematoda</taxon>
        <taxon>Chromadorea</taxon>
        <taxon>Rhabditida</taxon>
        <taxon>Tylenchina</taxon>
        <taxon>Panagrolaimomorpha</taxon>
        <taxon>Strongyloidoidea</taxon>
        <taxon>Strongyloididae</taxon>
        <taxon>Strongyloides</taxon>
    </lineage>
</organism>
<evidence type="ECO:0000313" key="5">
    <source>
        <dbReference type="WBParaSite" id="SPAL_0000640000.1"/>
    </source>
</evidence>
<dbReference type="AlphaFoldDB" id="A0A0N5BKE2"/>
<dbReference type="Pfam" id="PF17064">
    <property type="entry name" value="QVR"/>
    <property type="match status" value="1"/>
</dbReference>
<dbReference type="GO" id="GO:0032222">
    <property type="term" value="P:regulation of synaptic transmission, cholinergic"/>
    <property type="evidence" value="ECO:0007669"/>
    <property type="project" value="InterPro"/>
</dbReference>
<reference evidence="5" key="1">
    <citation type="submission" date="2017-02" db="UniProtKB">
        <authorList>
            <consortium name="WormBaseParasite"/>
        </authorList>
    </citation>
    <scope>IDENTIFICATION</scope>
</reference>